<accession>A0A0P0XIH4</accession>
<sequence length="168" mass="18967">MKECFQTHRKYHTKLCCLSTYQDTLIKIFAVPLLRKLGSRLEYMILIGFPLIGVKLSISNARTIGGAAVVDVGVAERPPRVDVPADAHGDDAADLREDVEELRVLHADVEIPDVERGRREGGGRRRSGRGGGGRGPALGRGARRLLRLRLRRRRRHLRFGFFLFLRIF</sequence>
<keyword evidence="3" id="KW-1185">Reference proteome</keyword>
<organism evidence="2 3">
    <name type="scientific">Oryza sativa subsp. japonica</name>
    <name type="common">Rice</name>
    <dbReference type="NCBI Taxonomy" id="39947"/>
    <lineage>
        <taxon>Eukaryota</taxon>
        <taxon>Viridiplantae</taxon>
        <taxon>Streptophyta</taxon>
        <taxon>Embryophyta</taxon>
        <taxon>Tracheophyta</taxon>
        <taxon>Spermatophyta</taxon>
        <taxon>Magnoliopsida</taxon>
        <taxon>Liliopsida</taxon>
        <taxon>Poales</taxon>
        <taxon>Poaceae</taxon>
        <taxon>BOP clade</taxon>
        <taxon>Oryzoideae</taxon>
        <taxon>Oryzeae</taxon>
        <taxon>Oryzinae</taxon>
        <taxon>Oryza</taxon>
        <taxon>Oryza sativa</taxon>
    </lineage>
</organism>
<evidence type="ECO:0000256" key="1">
    <source>
        <dbReference type="SAM" id="MobiDB-lite"/>
    </source>
</evidence>
<reference evidence="2 3" key="2">
    <citation type="journal article" date="2013" name="Plant Cell Physiol.">
        <title>Rice Annotation Project Database (RAP-DB): an integrative and interactive database for rice genomics.</title>
        <authorList>
            <person name="Sakai H."/>
            <person name="Lee S.S."/>
            <person name="Tanaka T."/>
            <person name="Numa H."/>
            <person name="Kim J."/>
            <person name="Kawahara Y."/>
            <person name="Wakimoto H."/>
            <person name="Yang C.C."/>
            <person name="Iwamoto M."/>
            <person name="Abe T."/>
            <person name="Yamada Y."/>
            <person name="Muto A."/>
            <person name="Inokuchi H."/>
            <person name="Ikemura T."/>
            <person name="Matsumoto T."/>
            <person name="Sasaki T."/>
            <person name="Itoh T."/>
        </authorList>
    </citation>
    <scope>NUCLEOTIDE SEQUENCE [LARGE SCALE GENOMIC DNA]</scope>
    <source>
        <strain evidence="3">cv. Nipponbare</strain>
    </source>
</reference>
<feature type="non-terminal residue" evidence="2">
    <location>
        <position position="168"/>
    </location>
</feature>
<feature type="region of interest" description="Disordered" evidence="1">
    <location>
        <begin position="116"/>
        <end position="138"/>
    </location>
</feature>
<proteinExistence type="predicted"/>
<dbReference type="AlphaFoldDB" id="A0A0P0XIH4"/>
<gene>
    <name evidence="2" type="ordered locus">Os09g0115466</name>
    <name evidence="2" type="ORF">OSNPB_090115466</name>
</gene>
<protein>
    <submittedName>
        <fullName evidence="2">Os09g0115466 protein</fullName>
    </submittedName>
</protein>
<dbReference type="Gramene" id="Os09t0115466-00">
    <property type="protein sequence ID" value="Os09t0115466-00"/>
    <property type="gene ID" value="Os09g0115466"/>
</dbReference>
<dbReference type="InParanoid" id="A0A0P0XIH4"/>
<reference evidence="2 3" key="3">
    <citation type="journal article" date="2013" name="Rice">
        <title>Improvement of the Oryza sativa Nipponbare reference genome using next generation sequence and optical map data.</title>
        <authorList>
            <person name="Kawahara Y."/>
            <person name="de la Bastide M."/>
            <person name="Hamilton J.P."/>
            <person name="Kanamori H."/>
            <person name="McCombie W.R."/>
            <person name="Ouyang S."/>
            <person name="Schwartz D.C."/>
            <person name="Tanaka T."/>
            <person name="Wu J."/>
            <person name="Zhou S."/>
            <person name="Childs K.L."/>
            <person name="Davidson R.M."/>
            <person name="Lin H."/>
            <person name="Quesada-Ocampo L."/>
            <person name="Vaillancourt B."/>
            <person name="Sakai H."/>
            <person name="Lee S.S."/>
            <person name="Kim J."/>
            <person name="Numa H."/>
            <person name="Itoh T."/>
            <person name="Buell C.R."/>
            <person name="Matsumoto T."/>
        </authorList>
    </citation>
    <scope>NUCLEOTIDE SEQUENCE [LARGE SCALE GENOMIC DNA]</scope>
    <source>
        <strain evidence="3">cv. Nipponbare</strain>
    </source>
</reference>
<name>A0A0P0XIH4_ORYSJ</name>
<dbReference type="PaxDb" id="39947-A0A0P0XIH4"/>
<feature type="compositionally biased region" description="Gly residues" evidence="1">
    <location>
        <begin position="129"/>
        <end position="138"/>
    </location>
</feature>
<evidence type="ECO:0000313" key="2">
    <source>
        <dbReference type="EMBL" id="BAT06852.1"/>
    </source>
</evidence>
<dbReference type="Proteomes" id="UP000059680">
    <property type="component" value="Chromosome 9"/>
</dbReference>
<evidence type="ECO:0000313" key="3">
    <source>
        <dbReference type="Proteomes" id="UP000059680"/>
    </source>
</evidence>
<dbReference type="EMBL" id="AP014965">
    <property type="protein sequence ID" value="BAT06852.1"/>
    <property type="molecule type" value="Genomic_DNA"/>
</dbReference>
<reference evidence="3" key="1">
    <citation type="journal article" date="2005" name="Nature">
        <title>The map-based sequence of the rice genome.</title>
        <authorList>
            <consortium name="International rice genome sequencing project (IRGSP)"/>
            <person name="Matsumoto T."/>
            <person name="Wu J."/>
            <person name="Kanamori H."/>
            <person name="Katayose Y."/>
            <person name="Fujisawa M."/>
            <person name="Namiki N."/>
            <person name="Mizuno H."/>
            <person name="Yamamoto K."/>
            <person name="Antonio B.A."/>
            <person name="Baba T."/>
            <person name="Sakata K."/>
            <person name="Nagamura Y."/>
            <person name="Aoki H."/>
            <person name="Arikawa K."/>
            <person name="Arita K."/>
            <person name="Bito T."/>
            <person name="Chiden Y."/>
            <person name="Fujitsuka N."/>
            <person name="Fukunaka R."/>
            <person name="Hamada M."/>
            <person name="Harada C."/>
            <person name="Hayashi A."/>
            <person name="Hijishita S."/>
            <person name="Honda M."/>
            <person name="Hosokawa S."/>
            <person name="Ichikawa Y."/>
            <person name="Idonuma A."/>
            <person name="Iijima M."/>
            <person name="Ikeda M."/>
            <person name="Ikeno M."/>
            <person name="Ito K."/>
            <person name="Ito S."/>
            <person name="Ito T."/>
            <person name="Ito Y."/>
            <person name="Ito Y."/>
            <person name="Iwabuchi A."/>
            <person name="Kamiya K."/>
            <person name="Karasawa W."/>
            <person name="Kurita K."/>
            <person name="Katagiri S."/>
            <person name="Kikuta A."/>
            <person name="Kobayashi H."/>
            <person name="Kobayashi N."/>
            <person name="Machita K."/>
            <person name="Maehara T."/>
            <person name="Masukawa M."/>
            <person name="Mizubayashi T."/>
            <person name="Mukai Y."/>
            <person name="Nagasaki H."/>
            <person name="Nagata Y."/>
            <person name="Naito S."/>
            <person name="Nakashima M."/>
            <person name="Nakama Y."/>
            <person name="Nakamichi Y."/>
            <person name="Nakamura M."/>
            <person name="Meguro A."/>
            <person name="Negishi M."/>
            <person name="Ohta I."/>
            <person name="Ohta T."/>
            <person name="Okamoto M."/>
            <person name="Ono N."/>
            <person name="Saji S."/>
            <person name="Sakaguchi M."/>
            <person name="Sakai K."/>
            <person name="Shibata M."/>
            <person name="Shimokawa T."/>
            <person name="Song J."/>
            <person name="Takazaki Y."/>
            <person name="Terasawa K."/>
            <person name="Tsugane M."/>
            <person name="Tsuji K."/>
            <person name="Ueda S."/>
            <person name="Waki K."/>
            <person name="Yamagata H."/>
            <person name="Yamamoto M."/>
            <person name="Yamamoto S."/>
            <person name="Yamane H."/>
            <person name="Yoshiki S."/>
            <person name="Yoshihara R."/>
            <person name="Yukawa K."/>
            <person name="Zhong H."/>
            <person name="Yano M."/>
            <person name="Yuan Q."/>
            <person name="Ouyang S."/>
            <person name="Liu J."/>
            <person name="Jones K.M."/>
            <person name="Gansberger K."/>
            <person name="Moffat K."/>
            <person name="Hill J."/>
            <person name="Bera J."/>
            <person name="Fadrosh D."/>
            <person name="Jin S."/>
            <person name="Johri S."/>
            <person name="Kim M."/>
            <person name="Overton L."/>
            <person name="Reardon M."/>
            <person name="Tsitrin T."/>
            <person name="Vuong H."/>
            <person name="Weaver B."/>
            <person name="Ciecko A."/>
            <person name="Tallon L."/>
            <person name="Jackson J."/>
            <person name="Pai G."/>
            <person name="Aken S.V."/>
            <person name="Utterback T."/>
            <person name="Reidmuller S."/>
            <person name="Feldblyum T."/>
            <person name="Hsiao J."/>
            <person name="Zismann V."/>
            <person name="Iobst S."/>
            <person name="de Vazeille A.R."/>
            <person name="Buell C.R."/>
            <person name="Ying K."/>
            <person name="Li Y."/>
            <person name="Lu T."/>
            <person name="Huang Y."/>
            <person name="Zhao Q."/>
            <person name="Feng Q."/>
            <person name="Zhang L."/>
            <person name="Zhu J."/>
            <person name="Weng Q."/>
            <person name="Mu J."/>
            <person name="Lu Y."/>
            <person name="Fan D."/>
            <person name="Liu Y."/>
            <person name="Guan J."/>
            <person name="Zhang Y."/>
            <person name="Yu S."/>
            <person name="Liu X."/>
            <person name="Zhang Y."/>
            <person name="Hong G."/>
            <person name="Han B."/>
            <person name="Choisne N."/>
            <person name="Demange N."/>
            <person name="Orjeda G."/>
            <person name="Samain S."/>
            <person name="Cattolico L."/>
            <person name="Pelletier E."/>
            <person name="Couloux A."/>
            <person name="Segurens B."/>
            <person name="Wincker P."/>
            <person name="D'Hont A."/>
            <person name="Scarpelli C."/>
            <person name="Weissenbach J."/>
            <person name="Salanoubat M."/>
            <person name="Quetier F."/>
            <person name="Yu Y."/>
            <person name="Kim H.R."/>
            <person name="Rambo T."/>
            <person name="Currie J."/>
            <person name="Collura K."/>
            <person name="Luo M."/>
            <person name="Yang T."/>
            <person name="Ammiraju J.S.S."/>
            <person name="Engler F."/>
            <person name="Soderlund C."/>
            <person name="Wing R.A."/>
            <person name="Palmer L.E."/>
            <person name="de la Bastide M."/>
            <person name="Spiegel L."/>
            <person name="Nascimento L."/>
            <person name="Zutavern T."/>
            <person name="O'Shaughnessy A."/>
            <person name="Dike S."/>
            <person name="Dedhia N."/>
            <person name="Preston R."/>
            <person name="Balija V."/>
            <person name="McCombie W.R."/>
            <person name="Chow T."/>
            <person name="Chen H."/>
            <person name="Chung M."/>
            <person name="Chen C."/>
            <person name="Shaw J."/>
            <person name="Wu H."/>
            <person name="Hsiao K."/>
            <person name="Chao Y."/>
            <person name="Chu M."/>
            <person name="Cheng C."/>
            <person name="Hour A."/>
            <person name="Lee P."/>
            <person name="Lin S."/>
            <person name="Lin Y."/>
            <person name="Liou J."/>
            <person name="Liu S."/>
            <person name="Hsing Y."/>
            <person name="Raghuvanshi S."/>
            <person name="Mohanty A."/>
            <person name="Bharti A.K."/>
            <person name="Gaur A."/>
            <person name="Gupta V."/>
            <person name="Kumar D."/>
            <person name="Ravi V."/>
            <person name="Vij S."/>
            <person name="Kapur A."/>
            <person name="Khurana P."/>
            <person name="Khurana P."/>
            <person name="Khurana J.P."/>
            <person name="Tyagi A.K."/>
            <person name="Gaikwad K."/>
            <person name="Singh A."/>
            <person name="Dalal V."/>
            <person name="Srivastava S."/>
            <person name="Dixit A."/>
            <person name="Pal A.K."/>
            <person name="Ghazi I.A."/>
            <person name="Yadav M."/>
            <person name="Pandit A."/>
            <person name="Bhargava A."/>
            <person name="Sureshbabu K."/>
            <person name="Batra K."/>
            <person name="Sharma T.R."/>
            <person name="Mohapatra T."/>
            <person name="Singh N.K."/>
            <person name="Messing J."/>
            <person name="Nelson A.B."/>
            <person name="Fuks G."/>
            <person name="Kavchok S."/>
            <person name="Keizer G."/>
            <person name="Linton E."/>
            <person name="Llaca V."/>
            <person name="Song R."/>
            <person name="Tanyolac B."/>
            <person name="Young S."/>
            <person name="Ho-Il K."/>
            <person name="Hahn J.H."/>
            <person name="Sangsakoo G."/>
            <person name="Vanavichit A."/>
            <person name="de Mattos Luiz.A.T."/>
            <person name="Zimmer P.D."/>
            <person name="Malone G."/>
            <person name="Dellagostin O."/>
            <person name="de Oliveira A.C."/>
            <person name="Bevan M."/>
            <person name="Bancroft I."/>
            <person name="Minx P."/>
            <person name="Cordum H."/>
            <person name="Wilson R."/>
            <person name="Cheng Z."/>
            <person name="Jin W."/>
            <person name="Jiang J."/>
            <person name="Leong S.A."/>
            <person name="Iwama H."/>
            <person name="Gojobori T."/>
            <person name="Itoh T."/>
            <person name="Niimura Y."/>
            <person name="Fujii Y."/>
            <person name="Habara T."/>
            <person name="Sakai H."/>
            <person name="Sato Y."/>
            <person name="Wilson G."/>
            <person name="Kumar K."/>
            <person name="McCouch S."/>
            <person name="Juretic N."/>
            <person name="Hoen D."/>
            <person name="Wright S."/>
            <person name="Bruskiewich R."/>
            <person name="Bureau T."/>
            <person name="Miyao A."/>
            <person name="Hirochika H."/>
            <person name="Nishikawa T."/>
            <person name="Kadowaki K."/>
            <person name="Sugiura M."/>
            <person name="Burr B."/>
            <person name="Sasaki T."/>
        </authorList>
    </citation>
    <scope>NUCLEOTIDE SEQUENCE [LARGE SCALE GENOMIC DNA]</scope>
    <source>
        <strain evidence="3">cv. Nipponbare</strain>
    </source>
</reference>